<dbReference type="SMART" id="SM01005">
    <property type="entry name" value="Ala_racemase_C"/>
    <property type="match status" value="1"/>
</dbReference>
<dbReference type="AlphaFoldDB" id="A0A9J7AS45"/>
<dbReference type="NCBIfam" id="TIGR00492">
    <property type="entry name" value="alr"/>
    <property type="match status" value="1"/>
</dbReference>
<protein>
    <recommendedName>
        <fullName evidence="3 6">Alanine racemase</fullName>
        <ecNumber evidence="3 6">5.1.1.1</ecNumber>
    </recommendedName>
</protein>
<dbReference type="InterPro" id="IPR000821">
    <property type="entry name" value="Ala_racemase"/>
</dbReference>
<dbReference type="Proteomes" id="UP001060336">
    <property type="component" value="Chromosome"/>
</dbReference>
<accession>A0A9J7AS45</accession>
<feature type="active site" description="Proton acceptor; specific for L-alanine" evidence="6">
    <location>
        <position position="272"/>
    </location>
</feature>
<evidence type="ECO:0000313" key="11">
    <source>
        <dbReference type="Proteomes" id="UP001060336"/>
    </source>
</evidence>
<evidence type="ECO:0000256" key="3">
    <source>
        <dbReference type="ARBA" id="ARBA00013089"/>
    </source>
</evidence>
<evidence type="ECO:0000256" key="4">
    <source>
        <dbReference type="ARBA" id="ARBA00022898"/>
    </source>
</evidence>
<evidence type="ECO:0000259" key="9">
    <source>
        <dbReference type="SMART" id="SM01005"/>
    </source>
</evidence>
<comment type="cofactor">
    <cofactor evidence="2 6 7">
        <name>pyridoxal 5'-phosphate</name>
        <dbReference type="ChEBI" id="CHEBI:597326"/>
    </cofactor>
</comment>
<organism evidence="10 11">
    <name type="scientific">Nisaea acidiphila</name>
    <dbReference type="NCBI Taxonomy" id="1862145"/>
    <lineage>
        <taxon>Bacteria</taxon>
        <taxon>Pseudomonadati</taxon>
        <taxon>Pseudomonadota</taxon>
        <taxon>Alphaproteobacteria</taxon>
        <taxon>Rhodospirillales</taxon>
        <taxon>Thalassobaculaceae</taxon>
        <taxon>Nisaea</taxon>
    </lineage>
</organism>
<keyword evidence="4 6" id="KW-0663">Pyridoxal phosphate</keyword>
<comment type="similarity">
    <text evidence="6">Belongs to the alanine racemase family.</text>
</comment>
<evidence type="ECO:0000256" key="2">
    <source>
        <dbReference type="ARBA" id="ARBA00001933"/>
    </source>
</evidence>
<feature type="active site" description="Proton acceptor; specific for D-alanine" evidence="6">
    <location>
        <position position="45"/>
    </location>
</feature>
<dbReference type="PANTHER" id="PTHR30511">
    <property type="entry name" value="ALANINE RACEMASE"/>
    <property type="match status" value="1"/>
</dbReference>
<dbReference type="InterPro" id="IPR029066">
    <property type="entry name" value="PLP-binding_barrel"/>
</dbReference>
<evidence type="ECO:0000256" key="5">
    <source>
        <dbReference type="ARBA" id="ARBA00023235"/>
    </source>
</evidence>
<reference evidence="10" key="1">
    <citation type="submission" date="2022-08" db="EMBL/GenBank/DDBJ databases">
        <title>Nisaea acidiphila sp. nov., isolated from a marine algal debris and emended description of the genus Nisaea Urios et al. 2008.</title>
        <authorList>
            <person name="Kwon K."/>
        </authorList>
    </citation>
    <scope>NUCLEOTIDE SEQUENCE</scope>
    <source>
        <strain evidence="10">MEBiC11861</strain>
    </source>
</reference>
<keyword evidence="11" id="KW-1185">Reference proteome</keyword>
<dbReference type="KEGG" id="naci:NUH88_18495"/>
<feature type="binding site" evidence="6 8">
    <location>
        <position position="320"/>
    </location>
    <ligand>
        <name>substrate</name>
    </ligand>
</feature>
<dbReference type="GO" id="GO:0005829">
    <property type="term" value="C:cytosol"/>
    <property type="evidence" value="ECO:0007669"/>
    <property type="project" value="TreeGrafter"/>
</dbReference>
<dbReference type="InterPro" id="IPR009006">
    <property type="entry name" value="Ala_racemase/Decarboxylase_C"/>
</dbReference>
<evidence type="ECO:0000256" key="6">
    <source>
        <dbReference type="HAMAP-Rule" id="MF_01201"/>
    </source>
</evidence>
<comment type="pathway">
    <text evidence="6">Amino-acid biosynthesis; D-alanine biosynthesis; D-alanine from L-alanine: step 1/1.</text>
</comment>
<dbReference type="EMBL" id="CP102480">
    <property type="protein sequence ID" value="UUX49377.1"/>
    <property type="molecule type" value="Genomic_DNA"/>
</dbReference>
<comment type="catalytic activity">
    <reaction evidence="1 6">
        <text>L-alanine = D-alanine</text>
        <dbReference type="Rhea" id="RHEA:20249"/>
        <dbReference type="ChEBI" id="CHEBI:57416"/>
        <dbReference type="ChEBI" id="CHEBI:57972"/>
        <dbReference type="EC" id="5.1.1.1"/>
    </reaction>
</comment>
<gene>
    <name evidence="10" type="primary">alr</name>
    <name evidence="10" type="ORF">NUH88_18495</name>
</gene>
<feature type="domain" description="Alanine racemase C-terminal" evidence="9">
    <location>
        <begin position="251"/>
        <end position="377"/>
    </location>
</feature>
<dbReference type="GO" id="GO:0030170">
    <property type="term" value="F:pyridoxal phosphate binding"/>
    <property type="evidence" value="ECO:0007669"/>
    <property type="project" value="UniProtKB-UniRule"/>
</dbReference>
<sequence>MPDPSPATDGAGAASELVIDLDAIKRNYLALKQRLGGAECGAAVKADAYGTGADKTAPALFEAGCRTFFVATVDEGIALRKTLPPGKTLPRARIAVLNGLLPGTEEVFPEFNLIPVINDLEQAARIRQMCVEADRAMPAMLHIDTGMNRLGLSPADMDWVAGEPDVLAGPDWLYALSHLASADEPERSENPAQLALFREQCRRLQRPMKMSLANSAGIFLGPDYHFDLARPGFALYGGRVEDGKPSPMEPVVRLRARILQVRAVRAGDPVGYGGTFKAEGDSRIATVAAGYADGYLRSLSNSGGAYIGNQRLPVVGRVSMDMLAVDVSKVDRTEVYPGGYVDLLGPQYTVNDAADAAGTIGYEILTGLGHRYTRRYIDVGSGDS</sequence>
<dbReference type="InterPro" id="IPR001608">
    <property type="entry name" value="Ala_racemase_N"/>
</dbReference>
<dbReference type="SUPFAM" id="SSF50621">
    <property type="entry name" value="Alanine racemase C-terminal domain-like"/>
    <property type="match status" value="1"/>
</dbReference>
<feature type="modified residue" description="N6-(pyridoxal phosphate)lysine" evidence="6 7">
    <location>
        <position position="45"/>
    </location>
</feature>
<feature type="binding site" evidence="6 8">
    <location>
        <position position="149"/>
    </location>
    <ligand>
        <name>substrate</name>
    </ligand>
</feature>
<keyword evidence="5 6" id="KW-0413">Isomerase</keyword>
<evidence type="ECO:0000256" key="1">
    <source>
        <dbReference type="ARBA" id="ARBA00000316"/>
    </source>
</evidence>
<evidence type="ECO:0000313" key="10">
    <source>
        <dbReference type="EMBL" id="UUX49377.1"/>
    </source>
</evidence>
<comment type="function">
    <text evidence="6">Catalyzes the interconversion of L-alanine and D-alanine. May also act on other amino acids.</text>
</comment>
<dbReference type="Pfam" id="PF00842">
    <property type="entry name" value="Ala_racemase_C"/>
    <property type="match status" value="1"/>
</dbReference>
<name>A0A9J7AS45_9PROT</name>
<dbReference type="PANTHER" id="PTHR30511:SF0">
    <property type="entry name" value="ALANINE RACEMASE, CATABOLIC-RELATED"/>
    <property type="match status" value="1"/>
</dbReference>
<evidence type="ECO:0000256" key="7">
    <source>
        <dbReference type="PIRSR" id="PIRSR600821-50"/>
    </source>
</evidence>
<dbReference type="Gene3D" id="3.20.20.10">
    <property type="entry name" value="Alanine racemase"/>
    <property type="match status" value="1"/>
</dbReference>
<dbReference type="PRINTS" id="PR00992">
    <property type="entry name" value="ALARACEMASE"/>
</dbReference>
<dbReference type="InterPro" id="IPR011079">
    <property type="entry name" value="Ala_racemase_C"/>
</dbReference>
<dbReference type="GO" id="GO:0008784">
    <property type="term" value="F:alanine racemase activity"/>
    <property type="evidence" value="ECO:0007669"/>
    <property type="project" value="UniProtKB-UniRule"/>
</dbReference>
<dbReference type="EC" id="5.1.1.1" evidence="3 6"/>
<proteinExistence type="inferred from homology"/>
<dbReference type="CDD" id="cd00430">
    <property type="entry name" value="PLPDE_III_AR"/>
    <property type="match status" value="1"/>
</dbReference>
<evidence type="ECO:0000256" key="8">
    <source>
        <dbReference type="PIRSR" id="PIRSR600821-52"/>
    </source>
</evidence>
<dbReference type="GO" id="GO:0030632">
    <property type="term" value="P:D-alanine biosynthetic process"/>
    <property type="evidence" value="ECO:0007669"/>
    <property type="project" value="UniProtKB-UniRule"/>
</dbReference>
<dbReference type="SUPFAM" id="SSF51419">
    <property type="entry name" value="PLP-binding barrel"/>
    <property type="match status" value="1"/>
</dbReference>
<dbReference type="Pfam" id="PF01168">
    <property type="entry name" value="Ala_racemase_N"/>
    <property type="match status" value="1"/>
</dbReference>
<dbReference type="HAMAP" id="MF_01201">
    <property type="entry name" value="Ala_racemase"/>
    <property type="match status" value="1"/>
</dbReference>
<dbReference type="Gene3D" id="2.40.37.10">
    <property type="entry name" value="Lyase, Ornithine Decarboxylase, Chain A, domain 1"/>
    <property type="match status" value="1"/>
</dbReference>
<dbReference type="RefSeq" id="WP_257767985.1">
    <property type="nucleotide sequence ID" value="NZ_CP102480.1"/>
</dbReference>